<dbReference type="InterPro" id="IPR002545">
    <property type="entry name" value="CheW-lke_dom"/>
</dbReference>
<dbReference type="PANTHER" id="PTHR22617:SF45">
    <property type="entry name" value="CHEMOTAXIS PROTEIN CHEW"/>
    <property type="match status" value="1"/>
</dbReference>
<evidence type="ECO:0000256" key="2">
    <source>
        <dbReference type="ARBA" id="ARBA00021483"/>
    </source>
</evidence>
<feature type="domain" description="CheW-like" evidence="4">
    <location>
        <begin position="16"/>
        <end position="160"/>
    </location>
</feature>
<comment type="caution">
    <text evidence="5">The sequence shown here is derived from an EMBL/GenBank/DDBJ whole genome shotgun (WGS) entry which is preliminary data.</text>
</comment>
<evidence type="ECO:0000256" key="1">
    <source>
        <dbReference type="ARBA" id="ARBA00004496"/>
    </source>
</evidence>
<name>A0A831RHH8_9GAMM</name>
<comment type="subcellular location">
    <subcellularLocation>
        <location evidence="1">Cytoplasm</location>
    </subcellularLocation>
</comment>
<dbReference type="Gene3D" id="2.30.30.40">
    <property type="entry name" value="SH3 Domains"/>
    <property type="match status" value="1"/>
</dbReference>
<keyword evidence="3" id="KW-0963">Cytoplasm</keyword>
<dbReference type="SMART" id="SM00260">
    <property type="entry name" value="CheW"/>
    <property type="match status" value="1"/>
</dbReference>
<dbReference type="EMBL" id="DRKP01000035">
    <property type="protein sequence ID" value="HEB95352.1"/>
    <property type="molecule type" value="Genomic_DNA"/>
</dbReference>
<dbReference type="Proteomes" id="UP000886251">
    <property type="component" value="Unassembled WGS sequence"/>
</dbReference>
<reference evidence="5" key="1">
    <citation type="journal article" date="2020" name="mSystems">
        <title>Genome- and Community-Level Interaction Insights into Carbon Utilization and Element Cycling Functions of Hydrothermarchaeota in Hydrothermal Sediment.</title>
        <authorList>
            <person name="Zhou Z."/>
            <person name="Liu Y."/>
            <person name="Xu W."/>
            <person name="Pan J."/>
            <person name="Luo Z.H."/>
            <person name="Li M."/>
        </authorList>
    </citation>
    <scope>NUCLEOTIDE SEQUENCE [LARGE SCALE GENOMIC DNA]</scope>
    <source>
        <strain evidence="5">HyVt-443</strain>
    </source>
</reference>
<evidence type="ECO:0000313" key="5">
    <source>
        <dbReference type="EMBL" id="HEB95352.1"/>
    </source>
</evidence>
<dbReference type="GO" id="GO:0005829">
    <property type="term" value="C:cytosol"/>
    <property type="evidence" value="ECO:0007669"/>
    <property type="project" value="TreeGrafter"/>
</dbReference>
<proteinExistence type="predicted"/>
<dbReference type="PROSITE" id="PS50851">
    <property type="entry name" value="CHEW"/>
    <property type="match status" value="1"/>
</dbReference>
<dbReference type="Pfam" id="PF01584">
    <property type="entry name" value="CheW"/>
    <property type="match status" value="1"/>
</dbReference>
<evidence type="ECO:0000259" key="4">
    <source>
        <dbReference type="PROSITE" id="PS50851"/>
    </source>
</evidence>
<dbReference type="InterPro" id="IPR036061">
    <property type="entry name" value="CheW-like_dom_sf"/>
</dbReference>
<dbReference type="AlphaFoldDB" id="A0A831RHH8"/>
<dbReference type="GO" id="GO:0007165">
    <property type="term" value="P:signal transduction"/>
    <property type="evidence" value="ECO:0007669"/>
    <property type="project" value="InterPro"/>
</dbReference>
<organism evidence="5">
    <name type="scientific">Sedimenticola thiotaurini</name>
    <dbReference type="NCBI Taxonomy" id="1543721"/>
    <lineage>
        <taxon>Bacteria</taxon>
        <taxon>Pseudomonadati</taxon>
        <taxon>Pseudomonadota</taxon>
        <taxon>Gammaproteobacteria</taxon>
        <taxon>Chromatiales</taxon>
        <taxon>Sedimenticolaceae</taxon>
        <taxon>Sedimenticola</taxon>
    </lineage>
</organism>
<evidence type="ECO:0000256" key="3">
    <source>
        <dbReference type="ARBA" id="ARBA00022490"/>
    </source>
</evidence>
<dbReference type="InterPro" id="IPR039315">
    <property type="entry name" value="CheW"/>
</dbReference>
<dbReference type="CDD" id="cd00732">
    <property type="entry name" value="CheW"/>
    <property type="match status" value="1"/>
</dbReference>
<dbReference type="GO" id="GO:0006935">
    <property type="term" value="P:chemotaxis"/>
    <property type="evidence" value="ECO:0007669"/>
    <property type="project" value="InterPro"/>
</dbReference>
<gene>
    <name evidence="5" type="ORF">ENI96_02835</name>
</gene>
<dbReference type="Gene3D" id="2.40.50.180">
    <property type="entry name" value="CheA-289, Domain 4"/>
    <property type="match status" value="1"/>
</dbReference>
<sequence length="169" mass="18223">MNAESTIARNHQDTGGAEYLSFRLGDEGYGVDILKVQEIRGWEPVTRVPNAPDYVRGVLNLRGAIVPVFDLRRRLGMEPVAYGKETVVIVVRVQGEEESKSIGLVVDAVSDVMRVTSDSIRATPEFGARLDTGLITGMVTAGERMVMLLDVEGLHQAQAADPATEVGAA</sequence>
<dbReference type="SUPFAM" id="SSF50341">
    <property type="entry name" value="CheW-like"/>
    <property type="match status" value="1"/>
</dbReference>
<protein>
    <recommendedName>
        <fullName evidence="2">Chemotaxis protein CheW</fullName>
    </recommendedName>
</protein>
<accession>A0A831RHH8</accession>
<dbReference type="PANTHER" id="PTHR22617">
    <property type="entry name" value="CHEMOTAXIS SENSOR HISTIDINE KINASE-RELATED"/>
    <property type="match status" value="1"/>
</dbReference>